<dbReference type="InterPro" id="IPR009100">
    <property type="entry name" value="AcylCoA_DH/oxidase_NM_dom_sf"/>
</dbReference>
<dbReference type="CDD" id="cd01156">
    <property type="entry name" value="IVD"/>
    <property type="match status" value="1"/>
</dbReference>
<evidence type="ECO:0000256" key="7">
    <source>
        <dbReference type="ARBA" id="ARBA00022630"/>
    </source>
</evidence>
<dbReference type="InterPro" id="IPR034183">
    <property type="entry name" value="IVD"/>
</dbReference>
<comment type="subcellular location">
    <subcellularLocation>
        <location evidence="2">Mitochondrion</location>
    </subcellularLocation>
</comment>
<dbReference type="InterPro" id="IPR036250">
    <property type="entry name" value="AcylCo_DH-like_C"/>
</dbReference>
<evidence type="ECO:0000256" key="2">
    <source>
        <dbReference type="ARBA" id="ARBA00004173"/>
    </source>
</evidence>
<evidence type="ECO:0000256" key="3">
    <source>
        <dbReference type="ARBA" id="ARBA00004898"/>
    </source>
</evidence>
<feature type="binding site" evidence="15">
    <location>
        <begin position="319"/>
        <end position="323"/>
    </location>
    <ligand>
        <name>FAD</name>
        <dbReference type="ChEBI" id="CHEBI:57692"/>
    </ligand>
</feature>
<feature type="active site" description="Proton acceptor" evidence="13">
    <location>
        <position position="225"/>
    </location>
</feature>
<evidence type="ECO:0000313" key="21">
    <source>
        <dbReference type="Proteomes" id="UP000823749"/>
    </source>
</evidence>
<dbReference type="FunFam" id="2.40.110.10:FF:000004">
    <property type="entry name" value="Isovaleryl-CoA dehydrogenase, mitochondrial"/>
    <property type="match status" value="1"/>
</dbReference>
<dbReference type="PROSITE" id="PS00073">
    <property type="entry name" value="ACYL_COA_DH_2"/>
    <property type="match status" value="1"/>
</dbReference>
<evidence type="ECO:0000256" key="11">
    <source>
        <dbReference type="ARBA" id="ARBA00023128"/>
    </source>
</evidence>
<evidence type="ECO:0000256" key="14">
    <source>
        <dbReference type="PIRSR" id="PIRSR634183-2"/>
    </source>
</evidence>
<sequence>MFSAVMQFKESVAQFAQENIAPHASRIDQTNYLPEGVNVWKLMGDFNLHGITAPEEYGGLGLGYLYHCIAMEEISRASGSVGLSYGAHSNLCINQLLISGEHVGALAMSEPNAGSDVVSMKCKADRVDGGYILNGNKMWCTNGPVAQTLVIYAKTDVAAGSKGITAFIIEKGMPGFSTAQKLDKLGMRGSDTCELVFENCFVPEENVLGKEGKGVYVMMSGLDLERLVLSAGPLGLMQACLDVALPYVRQREQFGRPIGEFQFIQGKVADMYTSLQSSRSYVYSVARDCDNGRVNPKDCAGVILCAAERATQVALQAIQCLGGNGYVNEYPTGRLLRDAKLYEIGAGTSEIRRLIIGQKMQGFKRRRAVNLIRYNELLIELETLFGMEGLLRDPDEFLPPSDTTSSNSNLDALEQNPPLLPMAFHVISSSEGACALIDSLAAVDCPLPRAAISPTIGSDIYTEIIRVLHRSRLKCDLLNPRIARI</sequence>
<evidence type="ECO:0000256" key="13">
    <source>
        <dbReference type="PIRSR" id="PIRSR634183-1"/>
    </source>
</evidence>
<feature type="domain" description="Acyl-CoA dehydrogenase/oxidase C-terminal" evidence="17">
    <location>
        <begin position="212"/>
        <end position="360"/>
    </location>
</feature>
<feature type="domain" description="Acyl-CoA dehydrogenase/oxidase N-terminal" evidence="19">
    <location>
        <begin position="7"/>
        <end position="100"/>
    </location>
</feature>
<dbReference type="Gene3D" id="1.20.140.10">
    <property type="entry name" value="Butyryl-CoA Dehydrogenase, subunit A, domain 3"/>
    <property type="match status" value="1"/>
</dbReference>
<dbReference type="GO" id="GO:0036115">
    <property type="term" value="P:fatty-acyl-CoA catabolic process"/>
    <property type="evidence" value="ECO:0007669"/>
    <property type="project" value="UniProtKB-ARBA"/>
</dbReference>
<keyword evidence="7 16" id="KW-0285">Flavoprotein</keyword>
<evidence type="ECO:0000256" key="16">
    <source>
        <dbReference type="RuleBase" id="RU362125"/>
    </source>
</evidence>
<feature type="domain" description="Acyl-CoA oxidase/dehydrogenase middle" evidence="18">
    <location>
        <begin position="105"/>
        <end position="200"/>
    </location>
</feature>
<keyword evidence="21" id="KW-1185">Reference proteome</keyword>
<comment type="similarity">
    <text evidence="4 16">Belongs to the acyl-CoA dehydrogenase family.</text>
</comment>
<feature type="binding site" evidence="15">
    <location>
        <begin position="106"/>
        <end position="115"/>
    </location>
    <ligand>
        <name>FAD</name>
        <dbReference type="ChEBI" id="CHEBI:57692"/>
    </ligand>
</feature>
<evidence type="ECO:0000256" key="10">
    <source>
        <dbReference type="ARBA" id="ARBA00023002"/>
    </source>
</evidence>
<feature type="binding site" evidence="14">
    <location>
        <position position="115"/>
    </location>
    <ligand>
        <name>substrate</name>
    </ligand>
</feature>
<evidence type="ECO:0000259" key="17">
    <source>
        <dbReference type="Pfam" id="PF00441"/>
    </source>
</evidence>
<evidence type="ECO:0000256" key="5">
    <source>
        <dbReference type="ARBA" id="ARBA00012044"/>
    </source>
</evidence>
<organism evidence="20 21">
    <name type="scientific">Rhododendron griersonianum</name>
    <dbReference type="NCBI Taxonomy" id="479676"/>
    <lineage>
        <taxon>Eukaryota</taxon>
        <taxon>Viridiplantae</taxon>
        <taxon>Streptophyta</taxon>
        <taxon>Embryophyta</taxon>
        <taxon>Tracheophyta</taxon>
        <taxon>Spermatophyta</taxon>
        <taxon>Magnoliopsida</taxon>
        <taxon>eudicotyledons</taxon>
        <taxon>Gunneridae</taxon>
        <taxon>Pentapetalae</taxon>
        <taxon>asterids</taxon>
        <taxon>Ericales</taxon>
        <taxon>Ericaceae</taxon>
        <taxon>Ericoideae</taxon>
        <taxon>Rhodoreae</taxon>
        <taxon>Rhododendron</taxon>
    </lineage>
</organism>
<evidence type="ECO:0000313" key="20">
    <source>
        <dbReference type="EMBL" id="KAG5515464.1"/>
    </source>
</evidence>
<feature type="binding site" evidence="15">
    <location>
        <begin position="139"/>
        <end position="141"/>
    </location>
    <ligand>
        <name>FAD</name>
        <dbReference type="ChEBI" id="CHEBI:57692"/>
    </ligand>
</feature>
<dbReference type="InterPro" id="IPR009075">
    <property type="entry name" value="AcylCo_DH/oxidase_C"/>
</dbReference>
<dbReference type="GO" id="GO:0005739">
    <property type="term" value="C:mitochondrion"/>
    <property type="evidence" value="ECO:0007669"/>
    <property type="project" value="UniProtKB-SubCell"/>
</dbReference>
<dbReference type="Pfam" id="PF02771">
    <property type="entry name" value="Acyl-CoA_dh_N"/>
    <property type="match status" value="1"/>
</dbReference>
<keyword evidence="10 16" id="KW-0560">Oxidoreductase</keyword>
<evidence type="ECO:0000256" key="1">
    <source>
        <dbReference type="ARBA" id="ARBA00001974"/>
    </source>
</evidence>
<dbReference type="GO" id="GO:0050660">
    <property type="term" value="F:flavin adenine dinucleotide binding"/>
    <property type="evidence" value="ECO:0007669"/>
    <property type="project" value="InterPro"/>
</dbReference>
<feature type="binding site" evidence="14">
    <location>
        <position position="216"/>
    </location>
    <ligand>
        <name>substrate</name>
    </ligand>
</feature>
<accession>A0AAV6HN26</accession>
<feature type="binding site" evidence="15">
    <location>
        <begin position="348"/>
        <end position="350"/>
    </location>
    <ligand>
        <name>FAD</name>
        <dbReference type="ChEBI" id="CHEBI:57692"/>
    </ligand>
</feature>
<name>A0AAV6HN26_9ERIC</name>
<dbReference type="SUPFAM" id="SSF47203">
    <property type="entry name" value="Acyl-CoA dehydrogenase C-terminal domain-like"/>
    <property type="match status" value="1"/>
</dbReference>
<dbReference type="Gene3D" id="2.40.110.10">
    <property type="entry name" value="Butyryl-CoA Dehydrogenase, subunit A, domain 2"/>
    <property type="match status" value="1"/>
</dbReference>
<dbReference type="AlphaFoldDB" id="A0AAV6HN26"/>
<dbReference type="InterPro" id="IPR046373">
    <property type="entry name" value="Acyl-CoA_Oxase/DH_mid-dom_sf"/>
</dbReference>
<dbReference type="Pfam" id="PF02770">
    <property type="entry name" value="Acyl-CoA_dh_M"/>
    <property type="match status" value="1"/>
</dbReference>
<proteinExistence type="inferred from homology"/>
<feature type="binding site" evidence="14">
    <location>
        <begin position="346"/>
        <end position="347"/>
    </location>
    <ligand>
        <name>substrate</name>
    </ligand>
</feature>
<comment type="catalytic activity">
    <reaction evidence="12">
        <text>3-methylbutanoyl-CoA + oxidized [electron-transfer flavoprotein] + H(+) = 3-methylbut-2-enoyl-CoA + reduced [electron-transfer flavoprotein]</text>
        <dbReference type="Rhea" id="RHEA:12276"/>
        <dbReference type="Rhea" id="RHEA-COMP:10685"/>
        <dbReference type="Rhea" id="RHEA-COMP:10686"/>
        <dbReference type="ChEBI" id="CHEBI:15378"/>
        <dbReference type="ChEBI" id="CHEBI:57344"/>
        <dbReference type="ChEBI" id="CHEBI:57345"/>
        <dbReference type="ChEBI" id="CHEBI:57692"/>
        <dbReference type="ChEBI" id="CHEBI:58307"/>
        <dbReference type="EC" id="1.3.8.4"/>
    </reaction>
</comment>
<feature type="binding site" evidence="14">
    <location>
        <begin position="223"/>
        <end position="226"/>
    </location>
    <ligand>
        <name>substrate</name>
    </ligand>
</feature>
<comment type="pathway">
    <text evidence="3">Amino-acid degradation; L-leucine degradation; (S)-3-hydroxy-3-methylglutaryl-CoA from 3-isovaleryl-CoA: step 1/3.</text>
</comment>
<dbReference type="FunFam" id="1.10.540.10:FF:000007">
    <property type="entry name" value="Isovaleryl-CoA dehydrogenase, mitochondrial"/>
    <property type="match status" value="1"/>
</dbReference>
<evidence type="ECO:0000256" key="8">
    <source>
        <dbReference type="ARBA" id="ARBA00022827"/>
    </source>
</evidence>
<dbReference type="PANTHER" id="PTHR43884:SF12">
    <property type="entry name" value="ISOVALERYL-COA DEHYDROGENASE, MITOCHONDRIAL-RELATED"/>
    <property type="match status" value="1"/>
</dbReference>
<protein>
    <recommendedName>
        <fullName evidence="6">Isovaleryl-CoA dehydrogenase, mitochondrial</fullName>
        <ecNumber evidence="5">1.3.8.4</ecNumber>
    </recommendedName>
</protein>
<feature type="binding site" evidence="15">
    <location>
        <position position="251"/>
    </location>
    <ligand>
        <name>FAD</name>
        <dbReference type="ChEBI" id="CHEBI:57692"/>
    </ligand>
</feature>
<dbReference type="EMBL" id="JACTNZ010000013">
    <property type="protein sequence ID" value="KAG5515464.1"/>
    <property type="molecule type" value="Genomic_DNA"/>
</dbReference>
<keyword evidence="9" id="KW-0809">Transit peptide</keyword>
<dbReference type="EC" id="1.3.8.4" evidence="5"/>
<evidence type="ECO:0000259" key="19">
    <source>
        <dbReference type="Pfam" id="PF02771"/>
    </source>
</evidence>
<evidence type="ECO:0000256" key="15">
    <source>
        <dbReference type="PIRSR" id="PIRSR634183-3"/>
    </source>
</evidence>
<dbReference type="Pfam" id="PF00441">
    <property type="entry name" value="Acyl-CoA_dh_1"/>
    <property type="match status" value="1"/>
</dbReference>
<dbReference type="InterPro" id="IPR013786">
    <property type="entry name" value="AcylCoA_DH/ox_N"/>
</dbReference>
<evidence type="ECO:0000256" key="4">
    <source>
        <dbReference type="ARBA" id="ARBA00009347"/>
    </source>
</evidence>
<dbReference type="Proteomes" id="UP000823749">
    <property type="component" value="Chromosome 13"/>
</dbReference>
<keyword evidence="11" id="KW-0496">Mitochondrion</keyword>
<evidence type="ECO:0000259" key="18">
    <source>
        <dbReference type="Pfam" id="PF02770"/>
    </source>
</evidence>
<dbReference type="Gene3D" id="1.10.540.10">
    <property type="entry name" value="Acyl-CoA dehydrogenase/oxidase, N-terminal domain"/>
    <property type="match status" value="1"/>
</dbReference>
<dbReference type="InterPro" id="IPR006089">
    <property type="entry name" value="Acyl-CoA_DH_CS"/>
</dbReference>
<evidence type="ECO:0000256" key="12">
    <source>
        <dbReference type="ARBA" id="ARBA00052875"/>
    </source>
</evidence>
<dbReference type="FunFam" id="1.20.140.10:FF:000003">
    <property type="entry name" value="isovaleryl-CoA dehydrogenase, mitochondrial"/>
    <property type="match status" value="1"/>
</dbReference>
<comment type="caution">
    <text evidence="20">The sequence shown here is derived from an EMBL/GenBank/DDBJ whole genome shotgun (WGS) entry which is preliminary data.</text>
</comment>
<dbReference type="GO" id="GO:0008470">
    <property type="term" value="F:3-methylbutanoyl-CoA dehydrogenase activity"/>
    <property type="evidence" value="ECO:0007669"/>
    <property type="project" value="UniProtKB-EC"/>
</dbReference>
<reference evidence="20 21" key="1">
    <citation type="submission" date="2020-08" db="EMBL/GenBank/DDBJ databases">
        <title>Plant Genome Project.</title>
        <authorList>
            <person name="Zhang R.-G."/>
        </authorList>
    </citation>
    <scope>NUCLEOTIDE SEQUENCE [LARGE SCALE GENOMIC DNA]</scope>
    <source>
        <strain evidence="20">WSP0</strain>
        <tissue evidence="20">Leaf</tissue>
    </source>
</reference>
<dbReference type="InterPro" id="IPR006091">
    <property type="entry name" value="Acyl-CoA_Oxase/DH_mid-dom"/>
</dbReference>
<feature type="binding site" evidence="15">
    <location>
        <position position="262"/>
    </location>
    <ligand>
        <name>FAD</name>
        <dbReference type="ChEBI" id="CHEBI:57692"/>
    </ligand>
</feature>
<dbReference type="SUPFAM" id="SSF56645">
    <property type="entry name" value="Acyl-CoA dehydrogenase NM domain-like"/>
    <property type="match status" value="1"/>
</dbReference>
<keyword evidence="8 15" id="KW-0274">FAD</keyword>
<gene>
    <name evidence="20" type="ORF">RHGRI_036496</name>
</gene>
<comment type="cofactor">
    <cofactor evidence="1 15 16">
        <name>FAD</name>
        <dbReference type="ChEBI" id="CHEBI:57692"/>
    </cofactor>
</comment>
<feature type="binding site" evidence="14">
    <location>
        <begin position="161"/>
        <end position="162"/>
    </location>
    <ligand>
        <name>substrate</name>
    </ligand>
</feature>
<evidence type="ECO:0000256" key="9">
    <source>
        <dbReference type="ARBA" id="ARBA00022946"/>
    </source>
</evidence>
<evidence type="ECO:0000256" key="6">
    <source>
        <dbReference type="ARBA" id="ARBA00018258"/>
    </source>
</evidence>
<dbReference type="PROSITE" id="PS00072">
    <property type="entry name" value="ACYL_COA_DH_1"/>
    <property type="match status" value="1"/>
</dbReference>
<dbReference type="GO" id="GO:0006552">
    <property type="term" value="P:L-leucine catabolic process"/>
    <property type="evidence" value="ECO:0007669"/>
    <property type="project" value="TreeGrafter"/>
</dbReference>
<dbReference type="InterPro" id="IPR037069">
    <property type="entry name" value="AcylCoA_DH/ox_N_sf"/>
</dbReference>
<dbReference type="PANTHER" id="PTHR43884">
    <property type="entry name" value="ACYL-COA DEHYDROGENASE"/>
    <property type="match status" value="1"/>
</dbReference>